<feature type="compositionally biased region" description="Polar residues" evidence="1">
    <location>
        <begin position="123"/>
        <end position="136"/>
    </location>
</feature>
<sequence length="361" mass="39222">MEREGRWMAQGAVEVTKLQVSDVRGRKVPSIIDLPSMGAWPRAAPAPRRTARGAPPRALLLLALLEGRGTPVSAFSPAASLCLRTPRAPRRVCATAAEPESTLWDVGDADEPPSVWGDADFTSDWSGSLPDQTRASGEQLEAGVWGDSSWGEASAAGSWGEDEEESSLTTDWLSPAATPEAAPVRREIECTNVGIIATPFKRRNGIVAEVTVQHKEAAATVVTLWFANEVLVDVAGLREREAIELAHEPFAEEVVRYLRDVRGVDFADPDWGLGDDDVPFTTQYVIVRKCLSLYPDLAEHLAATLLPAEPPSRSLVELYPYADGTVRYTPDSFWETPPPTAQPLKEEEKEGTPPDADTAEQ</sequence>
<keyword evidence="3" id="KW-1185">Reference proteome</keyword>
<organism evidence="2 3">
    <name type="scientific">Prymnesium parvum</name>
    <name type="common">Toxic golden alga</name>
    <dbReference type="NCBI Taxonomy" id="97485"/>
    <lineage>
        <taxon>Eukaryota</taxon>
        <taxon>Haptista</taxon>
        <taxon>Haptophyta</taxon>
        <taxon>Prymnesiophyceae</taxon>
        <taxon>Prymnesiales</taxon>
        <taxon>Prymnesiaceae</taxon>
        <taxon>Prymnesium</taxon>
    </lineage>
</organism>
<proteinExistence type="predicted"/>
<name>A0AB34JXP2_PRYPA</name>
<feature type="region of interest" description="Disordered" evidence="1">
    <location>
        <begin position="104"/>
        <end position="170"/>
    </location>
</feature>
<gene>
    <name evidence="2" type="ORF">AB1Y20_015629</name>
</gene>
<evidence type="ECO:0000313" key="3">
    <source>
        <dbReference type="Proteomes" id="UP001515480"/>
    </source>
</evidence>
<dbReference type="EMBL" id="JBGBPQ010000003">
    <property type="protein sequence ID" value="KAL1526938.1"/>
    <property type="molecule type" value="Genomic_DNA"/>
</dbReference>
<accession>A0AB34JXP2</accession>
<evidence type="ECO:0000313" key="2">
    <source>
        <dbReference type="EMBL" id="KAL1526938.1"/>
    </source>
</evidence>
<dbReference type="AlphaFoldDB" id="A0AB34JXP2"/>
<protein>
    <submittedName>
        <fullName evidence="2">Uncharacterized protein</fullName>
    </submittedName>
</protein>
<feature type="region of interest" description="Disordered" evidence="1">
    <location>
        <begin position="329"/>
        <end position="361"/>
    </location>
</feature>
<comment type="caution">
    <text evidence="2">The sequence shown here is derived from an EMBL/GenBank/DDBJ whole genome shotgun (WGS) entry which is preliminary data.</text>
</comment>
<evidence type="ECO:0000256" key="1">
    <source>
        <dbReference type="SAM" id="MobiDB-lite"/>
    </source>
</evidence>
<feature type="compositionally biased region" description="Low complexity" evidence="1">
    <location>
        <begin position="145"/>
        <end position="159"/>
    </location>
</feature>
<reference evidence="2 3" key="1">
    <citation type="journal article" date="2024" name="Science">
        <title>Giant polyketide synthase enzymes in the biosynthesis of giant marine polyether toxins.</title>
        <authorList>
            <person name="Fallon T.R."/>
            <person name="Shende V.V."/>
            <person name="Wierzbicki I.H."/>
            <person name="Pendleton A.L."/>
            <person name="Watervoot N.F."/>
            <person name="Auber R.P."/>
            <person name="Gonzalez D.J."/>
            <person name="Wisecaver J.H."/>
            <person name="Moore B.S."/>
        </authorList>
    </citation>
    <scope>NUCLEOTIDE SEQUENCE [LARGE SCALE GENOMIC DNA]</scope>
    <source>
        <strain evidence="2 3">12B1</strain>
    </source>
</reference>
<dbReference type="Proteomes" id="UP001515480">
    <property type="component" value="Unassembled WGS sequence"/>
</dbReference>